<proteinExistence type="inferred from homology"/>
<evidence type="ECO:0000259" key="3">
    <source>
        <dbReference type="Pfam" id="PF02826"/>
    </source>
</evidence>
<dbReference type="GO" id="GO:0016616">
    <property type="term" value="F:oxidoreductase activity, acting on the CH-OH group of donors, NAD or NADP as acceptor"/>
    <property type="evidence" value="ECO:0007669"/>
    <property type="project" value="InterPro"/>
</dbReference>
<evidence type="ECO:0000256" key="1">
    <source>
        <dbReference type="RuleBase" id="RU003719"/>
    </source>
</evidence>
<keyword evidence="1" id="KW-0560">Oxidoreductase</keyword>
<accession>A0A2G8RKF9</accession>
<dbReference type="InterPro" id="IPR006140">
    <property type="entry name" value="D-isomer_DH_NAD-bd"/>
</dbReference>
<dbReference type="SUPFAM" id="SSF52283">
    <property type="entry name" value="Formate/glycerate dehydrogenase catalytic domain-like"/>
    <property type="match status" value="1"/>
</dbReference>
<dbReference type="Gene3D" id="3.40.50.720">
    <property type="entry name" value="NAD(P)-binding Rossmann-like Domain"/>
    <property type="match status" value="2"/>
</dbReference>
<feature type="domain" description="D-isomer specific 2-hydroxyacid dehydrogenase NAD-binding" evidence="3">
    <location>
        <begin position="104"/>
        <end position="276"/>
    </location>
</feature>
<dbReference type="InterPro" id="IPR036291">
    <property type="entry name" value="NAD(P)-bd_dom_sf"/>
</dbReference>
<evidence type="ECO:0000259" key="2">
    <source>
        <dbReference type="Pfam" id="PF00389"/>
    </source>
</evidence>
<gene>
    <name evidence="4" type="ORF">P775_00875</name>
</gene>
<dbReference type="GO" id="GO:0051287">
    <property type="term" value="F:NAD binding"/>
    <property type="evidence" value="ECO:0007669"/>
    <property type="project" value="InterPro"/>
</dbReference>
<dbReference type="AlphaFoldDB" id="A0A2G8RKF9"/>
<dbReference type="PANTHER" id="PTHR42938">
    <property type="entry name" value="FORMATE DEHYDROGENASE 1"/>
    <property type="match status" value="1"/>
</dbReference>
<dbReference type="PANTHER" id="PTHR42938:SF9">
    <property type="entry name" value="FORMATE DEHYDROGENASE 1"/>
    <property type="match status" value="1"/>
</dbReference>
<dbReference type="SUPFAM" id="SSF51735">
    <property type="entry name" value="NAD(P)-binding Rossmann-fold domains"/>
    <property type="match status" value="1"/>
</dbReference>
<protein>
    <submittedName>
        <fullName evidence="4">3-phosphoglycerate dehydrogenase</fullName>
    </submittedName>
</protein>
<comment type="similarity">
    <text evidence="1">Belongs to the D-isomer specific 2-hydroxyacid dehydrogenase family.</text>
</comment>
<dbReference type="Pfam" id="PF02826">
    <property type="entry name" value="2-Hacid_dh_C"/>
    <property type="match status" value="1"/>
</dbReference>
<evidence type="ECO:0000313" key="5">
    <source>
        <dbReference type="Proteomes" id="UP000231259"/>
    </source>
</evidence>
<comment type="caution">
    <text evidence="4">The sequence shown here is derived from an EMBL/GenBank/DDBJ whole genome shotgun (WGS) entry which is preliminary data.</text>
</comment>
<feature type="domain" description="D-isomer specific 2-hydroxyacid dehydrogenase catalytic" evidence="2">
    <location>
        <begin position="4"/>
        <end position="306"/>
    </location>
</feature>
<dbReference type="RefSeq" id="WP_099909178.1">
    <property type="nucleotide sequence ID" value="NZ_AWWI01000016.1"/>
</dbReference>
<keyword evidence="5" id="KW-1185">Reference proteome</keyword>
<sequence length="320" mass="33047">MKCLIVQPVHEDGLALLRRSGIEPVACNGTDPASIARDVLGCDAAITRDAGFPREAFEAADRLRAVVVHGTGHNAVDKEAALARGVLVANTPGANAQSVAELTLGLALALARGLHVANQWERDGRAGFRESTQFAELSGKTALVVGWGSIGSRFGQMVASAFGMRVLVHSPRARDTGSFVRVDHLEDGLAEADLVTLHTPLRPETHHMMSAARLAAMKPGALLVNVARAELVDEAALAAALECGQIGGAALDVYSLGAPRGPLAEFPNVIFTPHLGGTTEEALRRVALGAAGHVITALTGGIPDTALTPLAAPASQEASA</sequence>
<organism evidence="4 5">
    <name type="scientific">Puniceibacterium antarcticum</name>
    <dbReference type="NCBI Taxonomy" id="1206336"/>
    <lineage>
        <taxon>Bacteria</taxon>
        <taxon>Pseudomonadati</taxon>
        <taxon>Pseudomonadota</taxon>
        <taxon>Alphaproteobacteria</taxon>
        <taxon>Rhodobacterales</taxon>
        <taxon>Paracoccaceae</taxon>
        <taxon>Puniceibacterium</taxon>
    </lineage>
</organism>
<dbReference type="OrthoDB" id="7374922at2"/>
<dbReference type="Proteomes" id="UP000231259">
    <property type="component" value="Unassembled WGS sequence"/>
</dbReference>
<dbReference type="Pfam" id="PF00389">
    <property type="entry name" value="2-Hacid_dh"/>
    <property type="match status" value="1"/>
</dbReference>
<name>A0A2G8RKF9_9RHOB</name>
<dbReference type="InterPro" id="IPR006139">
    <property type="entry name" value="D-isomer_2_OHA_DH_cat_dom"/>
</dbReference>
<evidence type="ECO:0000313" key="4">
    <source>
        <dbReference type="EMBL" id="PIL22049.1"/>
    </source>
</evidence>
<reference evidence="4 5" key="1">
    <citation type="submission" date="2013-09" db="EMBL/GenBank/DDBJ databases">
        <title>Genome sequencing of Phaeobacter antarcticus sp. nov. SM1211.</title>
        <authorList>
            <person name="Zhang X.-Y."/>
            <person name="Liu C."/>
            <person name="Chen X.-L."/>
            <person name="Xie B.-B."/>
            <person name="Qin Q.-L."/>
            <person name="Rong J.-C."/>
            <person name="Zhang Y.-Z."/>
        </authorList>
    </citation>
    <scope>NUCLEOTIDE SEQUENCE [LARGE SCALE GENOMIC DNA]</scope>
    <source>
        <strain evidence="4 5">SM1211</strain>
    </source>
</reference>
<dbReference type="EMBL" id="AWWI01000016">
    <property type="protein sequence ID" value="PIL22049.1"/>
    <property type="molecule type" value="Genomic_DNA"/>
</dbReference>